<comment type="caution">
    <text evidence="1">The sequence shown here is derived from an EMBL/GenBank/DDBJ whole genome shotgun (WGS) entry which is preliminary data.</text>
</comment>
<dbReference type="AlphaFoldDB" id="A0A066RSY7"/>
<gene>
    <name evidence="1" type="ORF">EA58_01025</name>
</gene>
<name>A0A066RSY7_9GAMM</name>
<organism evidence="1 2">
    <name type="scientific">Photobacterium galatheae</name>
    <dbReference type="NCBI Taxonomy" id="1654360"/>
    <lineage>
        <taxon>Bacteria</taxon>
        <taxon>Pseudomonadati</taxon>
        <taxon>Pseudomonadota</taxon>
        <taxon>Gammaproteobacteria</taxon>
        <taxon>Vibrionales</taxon>
        <taxon>Vibrionaceae</taxon>
        <taxon>Photobacterium</taxon>
    </lineage>
</organism>
<accession>A0A066RSY7</accession>
<sequence length="98" mass="10972">MMAEHISVDTNRLMDVLAEMHEKQLPSVLTTDIIENYMGGFHQNKKVPPSVSWNAQFGKYLKANAQSLGITEIAAKEKVKLNGTMTSASRWAFVEQCD</sequence>
<dbReference type="Proteomes" id="UP000027192">
    <property type="component" value="Unassembled WGS sequence"/>
</dbReference>
<proteinExistence type="predicted"/>
<keyword evidence="2" id="KW-1185">Reference proteome</keyword>
<evidence type="ECO:0000313" key="2">
    <source>
        <dbReference type="Proteomes" id="UP000027192"/>
    </source>
</evidence>
<dbReference type="EMBL" id="JMIB01000002">
    <property type="protein sequence ID" value="KDM93479.1"/>
    <property type="molecule type" value="Genomic_DNA"/>
</dbReference>
<reference evidence="1 2" key="1">
    <citation type="submission" date="2014-04" db="EMBL/GenBank/DDBJ databases">
        <title>Draft genome sequence of Photobacterium halotolerans S2753: a solonamide, ngercheumicin and holomycin producer.</title>
        <authorList>
            <person name="Machado H.R."/>
            <person name="Gram L."/>
        </authorList>
    </citation>
    <scope>NUCLEOTIDE SEQUENCE [LARGE SCALE GENOMIC DNA]</scope>
    <source>
        <strain evidence="1 2">S2753</strain>
    </source>
</reference>
<protein>
    <submittedName>
        <fullName evidence="1">Uncharacterized protein</fullName>
    </submittedName>
</protein>
<evidence type="ECO:0000313" key="1">
    <source>
        <dbReference type="EMBL" id="KDM93479.1"/>
    </source>
</evidence>